<evidence type="ECO:0000313" key="10">
    <source>
        <dbReference type="Proteomes" id="UP001491310"/>
    </source>
</evidence>
<name>A0ABR2YWD0_9CHLO</name>
<dbReference type="Proteomes" id="UP001491310">
    <property type="component" value="Unassembled WGS sequence"/>
</dbReference>
<reference evidence="9 10" key="1">
    <citation type="journal article" date="2024" name="Nat. Commun.">
        <title>Phylogenomics reveals the evolutionary origins of lichenization in chlorophyte algae.</title>
        <authorList>
            <person name="Puginier C."/>
            <person name="Libourel C."/>
            <person name="Otte J."/>
            <person name="Skaloud P."/>
            <person name="Haon M."/>
            <person name="Grisel S."/>
            <person name="Petersen M."/>
            <person name="Berrin J.G."/>
            <person name="Delaux P.M."/>
            <person name="Dal Grande F."/>
            <person name="Keller J."/>
        </authorList>
    </citation>
    <scope>NUCLEOTIDE SEQUENCE [LARGE SCALE GENOMIC DNA]</scope>
    <source>
        <strain evidence="9 10">SAG 216-7</strain>
    </source>
</reference>
<keyword evidence="10" id="KW-1185">Reference proteome</keyword>
<keyword evidence="3 6" id="KW-0812">Transmembrane</keyword>
<dbReference type="InterPro" id="IPR045888">
    <property type="entry name" value="Erv"/>
</dbReference>
<comment type="similarity">
    <text evidence="2">Belongs to the ERGIC family.</text>
</comment>
<organism evidence="9 10">
    <name type="scientific">Coccomyxa subellipsoidea</name>
    <dbReference type="NCBI Taxonomy" id="248742"/>
    <lineage>
        <taxon>Eukaryota</taxon>
        <taxon>Viridiplantae</taxon>
        <taxon>Chlorophyta</taxon>
        <taxon>core chlorophytes</taxon>
        <taxon>Trebouxiophyceae</taxon>
        <taxon>Trebouxiophyceae incertae sedis</taxon>
        <taxon>Coccomyxaceae</taxon>
        <taxon>Coccomyxa</taxon>
    </lineage>
</organism>
<keyword evidence="5 6" id="KW-0472">Membrane</keyword>
<evidence type="ECO:0000256" key="4">
    <source>
        <dbReference type="ARBA" id="ARBA00022989"/>
    </source>
</evidence>
<dbReference type="PANTHER" id="PTHR10984:SF25">
    <property type="entry name" value="ENDOPLASMIC RETICULUM-GOLGI INTERMEDIATE COMPARTMENT PROTEIN 3"/>
    <property type="match status" value="1"/>
</dbReference>
<dbReference type="Pfam" id="PF13850">
    <property type="entry name" value="ERGIC_N"/>
    <property type="match status" value="1"/>
</dbReference>
<keyword evidence="4 6" id="KW-1133">Transmembrane helix</keyword>
<evidence type="ECO:0008006" key="11">
    <source>
        <dbReference type="Google" id="ProtNLM"/>
    </source>
</evidence>
<feature type="transmembrane region" description="Helical" evidence="6">
    <location>
        <begin position="24"/>
        <end position="42"/>
    </location>
</feature>
<dbReference type="InterPro" id="IPR039542">
    <property type="entry name" value="Erv_N"/>
</dbReference>
<dbReference type="Pfam" id="PF07970">
    <property type="entry name" value="COPIIcoated_ERV"/>
    <property type="match status" value="1"/>
</dbReference>
<evidence type="ECO:0000256" key="1">
    <source>
        <dbReference type="ARBA" id="ARBA00004141"/>
    </source>
</evidence>
<comment type="caution">
    <text evidence="9">The sequence shown here is derived from an EMBL/GenBank/DDBJ whole genome shotgun (WGS) entry which is preliminary data.</text>
</comment>
<dbReference type="PANTHER" id="PTHR10984">
    <property type="entry name" value="ENDOPLASMIC RETICULUM-GOLGI INTERMEDIATE COMPARTMENT PROTEIN"/>
    <property type="match status" value="1"/>
</dbReference>
<evidence type="ECO:0000256" key="3">
    <source>
        <dbReference type="ARBA" id="ARBA00022692"/>
    </source>
</evidence>
<evidence type="ECO:0000256" key="2">
    <source>
        <dbReference type="ARBA" id="ARBA00005648"/>
    </source>
</evidence>
<evidence type="ECO:0000256" key="5">
    <source>
        <dbReference type="ARBA" id="ARBA00023136"/>
    </source>
</evidence>
<feature type="domain" description="Endoplasmic reticulum vesicle transporter C-terminal" evidence="7">
    <location>
        <begin position="143"/>
        <end position="335"/>
    </location>
</feature>
<dbReference type="EMBL" id="JALJOT010000004">
    <property type="protein sequence ID" value="KAK9916162.1"/>
    <property type="molecule type" value="Genomic_DNA"/>
</dbReference>
<evidence type="ECO:0000256" key="6">
    <source>
        <dbReference type="SAM" id="Phobius"/>
    </source>
</evidence>
<protein>
    <recommendedName>
        <fullName evidence="11">DUF1692-domain-containing protein</fullName>
    </recommendedName>
</protein>
<evidence type="ECO:0000259" key="8">
    <source>
        <dbReference type="Pfam" id="PF13850"/>
    </source>
</evidence>
<accession>A0ABR2YWD0</accession>
<feature type="domain" description="Endoplasmic reticulum vesicle transporter N-terminal" evidence="8">
    <location>
        <begin position="7"/>
        <end position="94"/>
    </location>
</feature>
<comment type="subcellular location">
    <subcellularLocation>
        <location evidence="1">Membrane</location>
        <topology evidence="1">Multi-pass membrane protein</topology>
    </subcellularLocation>
</comment>
<proteinExistence type="inferred from homology"/>
<dbReference type="InterPro" id="IPR012936">
    <property type="entry name" value="Erv_C"/>
</dbReference>
<gene>
    <name evidence="9" type="ORF">WJX75_009582</name>
</gene>
<sequence length="350" mass="39198">MKLKAFNRFSAYARAESHLVQRTYFGAIVTVLGVILAVVLFTNELREYTTPFSIQTMSVDTSRAHHIRMNFNFTYPSMPCQVLSLDATDMSGEKSGDSGHAANGEIHKVRLNQEGQRIGLGEYIPPRRWGFMMGKPRQEVMEVNQAMDAHEGCNIFGWLDLQRVAGNFRVSVHVEDFFALTRTQESIAEALQAQLAHMEGGVRAIQLQADTTGINSSHIIHRVSFGPTFPGQVNPLDGAERMLDKESGTFKYFLKVVPTEYVKLDGTRTKTNQYSVTEYDTVVHKGEMQMPSVWFSYDISPISVTISETRKSFAHLLTRFCAVVGGVFAVTGMLDRWVHRIVTAVMNVSG</sequence>
<evidence type="ECO:0000313" key="9">
    <source>
        <dbReference type="EMBL" id="KAK9916162.1"/>
    </source>
</evidence>
<evidence type="ECO:0000259" key="7">
    <source>
        <dbReference type="Pfam" id="PF07970"/>
    </source>
</evidence>